<organism evidence="1 2">
    <name type="scientific">Friedmanniomyces simplex</name>
    <dbReference type="NCBI Taxonomy" id="329884"/>
    <lineage>
        <taxon>Eukaryota</taxon>
        <taxon>Fungi</taxon>
        <taxon>Dikarya</taxon>
        <taxon>Ascomycota</taxon>
        <taxon>Pezizomycotina</taxon>
        <taxon>Dothideomycetes</taxon>
        <taxon>Dothideomycetidae</taxon>
        <taxon>Mycosphaerellales</taxon>
        <taxon>Teratosphaeriaceae</taxon>
        <taxon>Friedmanniomyces</taxon>
    </lineage>
</organism>
<evidence type="ECO:0000313" key="1">
    <source>
        <dbReference type="EMBL" id="TKA75161.1"/>
    </source>
</evidence>
<dbReference type="EMBL" id="NAJQ01000202">
    <property type="protein sequence ID" value="TKA75161.1"/>
    <property type="molecule type" value="Genomic_DNA"/>
</dbReference>
<name>A0A4U0XG10_9PEZI</name>
<gene>
    <name evidence="1" type="ORF">B0A55_03982</name>
</gene>
<accession>A0A4U0XG10</accession>
<comment type="caution">
    <text evidence="1">The sequence shown here is derived from an EMBL/GenBank/DDBJ whole genome shotgun (WGS) entry which is preliminary data.</text>
</comment>
<dbReference type="AlphaFoldDB" id="A0A4U0XG10"/>
<proteinExistence type="predicted"/>
<reference evidence="1 2" key="1">
    <citation type="submission" date="2017-03" db="EMBL/GenBank/DDBJ databases">
        <title>Genomes of endolithic fungi from Antarctica.</title>
        <authorList>
            <person name="Coleine C."/>
            <person name="Masonjones S."/>
            <person name="Stajich J.E."/>
        </authorList>
    </citation>
    <scope>NUCLEOTIDE SEQUENCE [LARGE SCALE GENOMIC DNA]</scope>
    <source>
        <strain evidence="1 2">CCFEE 5184</strain>
    </source>
</reference>
<protein>
    <submittedName>
        <fullName evidence="1">Uncharacterized protein</fullName>
    </submittedName>
</protein>
<evidence type="ECO:0000313" key="2">
    <source>
        <dbReference type="Proteomes" id="UP000309340"/>
    </source>
</evidence>
<keyword evidence="2" id="KW-1185">Reference proteome</keyword>
<dbReference type="Proteomes" id="UP000309340">
    <property type="component" value="Unassembled WGS sequence"/>
</dbReference>
<sequence>MAKRWNIVQNLGAIPKDICRLYTPSGQDIRSVIGFILIHSGTQDAFTLLGLHDVYPPEMATKVLNQSI</sequence>